<dbReference type="Proteomes" id="UP001529510">
    <property type="component" value="Unassembled WGS sequence"/>
</dbReference>
<dbReference type="InterPro" id="IPR009057">
    <property type="entry name" value="Homeodomain-like_sf"/>
</dbReference>
<dbReference type="AlphaFoldDB" id="A0ABD0MWL9"/>
<feature type="domain" description="Sleeping Beauty transposase HTH" evidence="1">
    <location>
        <begin position="9"/>
        <end position="56"/>
    </location>
</feature>
<dbReference type="InterPro" id="IPR057667">
    <property type="entry name" value="HTH_SB"/>
</dbReference>
<dbReference type="SUPFAM" id="SSF46689">
    <property type="entry name" value="Homeodomain-like"/>
    <property type="match status" value="1"/>
</dbReference>
<reference evidence="2 3" key="1">
    <citation type="submission" date="2024-05" db="EMBL/GenBank/DDBJ databases">
        <title>Genome sequencing and assembly of Indian major carp, Cirrhinus mrigala (Hamilton, 1822).</title>
        <authorList>
            <person name="Mohindra V."/>
            <person name="Chowdhury L.M."/>
            <person name="Lal K."/>
            <person name="Jena J.K."/>
        </authorList>
    </citation>
    <scope>NUCLEOTIDE SEQUENCE [LARGE SCALE GENOMIC DNA]</scope>
    <source>
        <strain evidence="2">CM1030</strain>
        <tissue evidence="2">Blood</tissue>
    </source>
</reference>
<proteinExistence type="predicted"/>
<accession>A0ABD0MWL9</accession>
<keyword evidence="3" id="KW-1185">Reference proteome</keyword>
<gene>
    <name evidence="2" type="ORF">M9458_051734</name>
</gene>
<protein>
    <recommendedName>
        <fullName evidence="1">Sleeping Beauty transposase HTH domain-containing protein</fullName>
    </recommendedName>
</protein>
<dbReference type="Pfam" id="PF25787">
    <property type="entry name" value="HTH_SB"/>
    <property type="match status" value="1"/>
</dbReference>
<comment type="caution">
    <text evidence="2">The sequence shown here is derived from an EMBL/GenBank/DDBJ whole genome shotgun (WGS) entry which is preliminary data.</text>
</comment>
<evidence type="ECO:0000259" key="1">
    <source>
        <dbReference type="Pfam" id="PF25787"/>
    </source>
</evidence>
<name>A0ABD0MWL9_CIRMR</name>
<sequence length="77" mass="8595">HGEKKESVKSLSVDLREKIVEKHGRSQGYKSISRDLNVPVSIVRNITKRFTAHGSVANLPGCGQNSKINEKLQQRIV</sequence>
<dbReference type="InterPro" id="IPR036388">
    <property type="entry name" value="WH-like_DNA-bd_sf"/>
</dbReference>
<evidence type="ECO:0000313" key="3">
    <source>
        <dbReference type="Proteomes" id="UP001529510"/>
    </source>
</evidence>
<organism evidence="2 3">
    <name type="scientific">Cirrhinus mrigala</name>
    <name type="common">Mrigala</name>
    <dbReference type="NCBI Taxonomy" id="683832"/>
    <lineage>
        <taxon>Eukaryota</taxon>
        <taxon>Metazoa</taxon>
        <taxon>Chordata</taxon>
        <taxon>Craniata</taxon>
        <taxon>Vertebrata</taxon>
        <taxon>Euteleostomi</taxon>
        <taxon>Actinopterygii</taxon>
        <taxon>Neopterygii</taxon>
        <taxon>Teleostei</taxon>
        <taxon>Ostariophysi</taxon>
        <taxon>Cypriniformes</taxon>
        <taxon>Cyprinidae</taxon>
        <taxon>Labeoninae</taxon>
        <taxon>Labeonini</taxon>
        <taxon>Cirrhinus</taxon>
    </lineage>
</organism>
<dbReference type="EMBL" id="JAMKFB020000156">
    <property type="protein sequence ID" value="KAL0152956.1"/>
    <property type="molecule type" value="Genomic_DNA"/>
</dbReference>
<feature type="non-terminal residue" evidence="2">
    <location>
        <position position="1"/>
    </location>
</feature>
<evidence type="ECO:0000313" key="2">
    <source>
        <dbReference type="EMBL" id="KAL0152956.1"/>
    </source>
</evidence>
<dbReference type="Gene3D" id="1.10.10.10">
    <property type="entry name" value="Winged helix-like DNA-binding domain superfamily/Winged helix DNA-binding domain"/>
    <property type="match status" value="1"/>
</dbReference>